<name>A0A0L8H4Q6_OCTBM</name>
<feature type="region of interest" description="Disordered" evidence="1">
    <location>
        <begin position="1"/>
        <end position="59"/>
    </location>
</feature>
<organism evidence="2">
    <name type="scientific">Octopus bimaculoides</name>
    <name type="common">California two-spotted octopus</name>
    <dbReference type="NCBI Taxonomy" id="37653"/>
    <lineage>
        <taxon>Eukaryota</taxon>
        <taxon>Metazoa</taxon>
        <taxon>Spiralia</taxon>
        <taxon>Lophotrochozoa</taxon>
        <taxon>Mollusca</taxon>
        <taxon>Cephalopoda</taxon>
        <taxon>Coleoidea</taxon>
        <taxon>Octopodiformes</taxon>
        <taxon>Octopoda</taxon>
        <taxon>Incirrata</taxon>
        <taxon>Octopodidae</taxon>
        <taxon>Octopus</taxon>
    </lineage>
</organism>
<feature type="non-terminal residue" evidence="2">
    <location>
        <position position="1"/>
    </location>
</feature>
<dbReference type="EMBL" id="KQ419380">
    <property type="protein sequence ID" value="KOF83760.1"/>
    <property type="molecule type" value="Genomic_DNA"/>
</dbReference>
<gene>
    <name evidence="2" type="ORF">OCBIM_22023247mg</name>
</gene>
<accession>A0A0L8H4Q6</accession>
<protein>
    <submittedName>
        <fullName evidence="2">Uncharacterized protein</fullName>
    </submittedName>
</protein>
<reference evidence="2" key="1">
    <citation type="submission" date="2015-07" db="EMBL/GenBank/DDBJ databases">
        <title>MeaNS - Measles Nucleotide Surveillance Program.</title>
        <authorList>
            <person name="Tran T."/>
            <person name="Druce J."/>
        </authorList>
    </citation>
    <scope>NUCLEOTIDE SEQUENCE</scope>
    <source>
        <strain evidence="2">UCB-OBI-ISO-001</strain>
        <tissue evidence="2">Gonad</tissue>
    </source>
</reference>
<dbReference type="AlphaFoldDB" id="A0A0L8H4Q6"/>
<evidence type="ECO:0000256" key="1">
    <source>
        <dbReference type="SAM" id="MobiDB-lite"/>
    </source>
</evidence>
<sequence length="59" mass="7331">CYVEKGYDKTRKLETQRMKERTRKPEKERVRGREKARVRGREKERIKEGLKEQKLNIKR</sequence>
<evidence type="ECO:0000313" key="2">
    <source>
        <dbReference type="EMBL" id="KOF83760.1"/>
    </source>
</evidence>
<proteinExistence type="predicted"/>